<protein>
    <recommendedName>
        <fullName evidence="2">DUF6533 domain-containing protein</fullName>
    </recommendedName>
</protein>
<reference evidence="3" key="1">
    <citation type="submission" date="2022-07" db="EMBL/GenBank/DDBJ databases">
        <title>Genome Sequence of Agrocybe chaxingu.</title>
        <authorList>
            <person name="Buettner E."/>
        </authorList>
    </citation>
    <scope>NUCLEOTIDE SEQUENCE</scope>
    <source>
        <strain evidence="3">MP-N11</strain>
    </source>
</reference>
<accession>A0A9W8JXP2</accession>
<dbReference type="OrthoDB" id="3350812at2759"/>
<feature type="domain" description="DUF6533" evidence="2">
    <location>
        <begin position="25"/>
        <end position="68"/>
    </location>
</feature>
<feature type="transmembrane region" description="Helical" evidence="1">
    <location>
        <begin position="98"/>
        <end position="118"/>
    </location>
</feature>
<dbReference type="InterPro" id="IPR045340">
    <property type="entry name" value="DUF6533"/>
</dbReference>
<organism evidence="3 4">
    <name type="scientific">Agrocybe chaxingu</name>
    <dbReference type="NCBI Taxonomy" id="84603"/>
    <lineage>
        <taxon>Eukaryota</taxon>
        <taxon>Fungi</taxon>
        <taxon>Dikarya</taxon>
        <taxon>Basidiomycota</taxon>
        <taxon>Agaricomycotina</taxon>
        <taxon>Agaricomycetes</taxon>
        <taxon>Agaricomycetidae</taxon>
        <taxon>Agaricales</taxon>
        <taxon>Agaricineae</taxon>
        <taxon>Strophariaceae</taxon>
        <taxon>Agrocybe</taxon>
    </lineage>
</organism>
<dbReference type="EMBL" id="JANKHO010002060">
    <property type="protein sequence ID" value="KAJ3495110.1"/>
    <property type="molecule type" value="Genomic_DNA"/>
</dbReference>
<evidence type="ECO:0000259" key="2">
    <source>
        <dbReference type="Pfam" id="PF20151"/>
    </source>
</evidence>
<keyword evidence="1" id="KW-0472">Membrane</keyword>
<evidence type="ECO:0000256" key="1">
    <source>
        <dbReference type="SAM" id="Phobius"/>
    </source>
</evidence>
<feature type="transmembrane region" description="Helical" evidence="1">
    <location>
        <begin position="20"/>
        <end position="37"/>
    </location>
</feature>
<feature type="transmembrane region" description="Helical" evidence="1">
    <location>
        <begin position="130"/>
        <end position="151"/>
    </location>
</feature>
<evidence type="ECO:0000313" key="4">
    <source>
        <dbReference type="Proteomes" id="UP001148786"/>
    </source>
</evidence>
<proteinExistence type="predicted"/>
<dbReference type="AlphaFoldDB" id="A0A9W8JXP2"/>
<comment type="caution">
    <text evidence="3">The sequence shown here is derived from an EMBL/GenBank/DDBJ whole genome shotgun (WGS) entry which is preliminary data.</text>
</comment>
<dbReference type="Proteomes" id="UP001148786">
    <property type="component" value="Unassembled WGS sequence"/>
</dbReference>
<keyword evidence="1" id="KW-1133">Transmembrane helix</keyword>
<dbReference type="Pfam" id="PF20151">
    <property type="entry name" value="DUF6533"/>
    <property type="match status" value="1"/>
</dbReference>
<name>A0A9W8JXP2_9AGAR</name>
<feature type="transmembrane region" description="Helical" evidence="1">
    <location>
        <begin position="172"/>
        <end position="194"/>
    </location>
</feature>
<keyword evidence="4" id="KW-1185">Reference proteome</keyword>
<evidence type="ECO:0000313" key="3">
    <source>
        <dbReference type="EMBL" id="KAJ3495110.1"/>
    </source>
</evidence>
<feature type="transmembrane region" description="Helical" evidence="1">
    <location>
        <begin position="214"/>
        <end position="231"/>
    </location>
</feature>
<gene>
    <name evidence="3" type="ORF">NLJ89_g10680</name>
</gene>
<keyword evidence="1" id="KW-0812">Transmembrane</keyword>
<feature type="transmembrane region" description="Helical" evidence="1">
    <location>
        <begin position="238"/>
        <end position="257"/>
    </location>
</feature>
<sequence length="349" mass="39214">MAEPPLTAEELAKRLRDLTIIKSVDLAATVIFLWDYLLTVGMEVEHIWPGRWTVVKVIFLIQRYVPFLDIMWFGMHVSFGSNMSEVTCYRLNDVGKPLALIGLLASEIVLCFRVWAVWNRNKVMMFTLPILFAGCWVPPIVFLVIFMKSVVFTEIAPPFLGCVVLSADQIIALSWVFLVIWDALILMLMLVPALKALKYSGHTALFRTVYGEGIIYYFYLFVISLVNLLLNRNASIDVPYRFLAVAYVFFPLTFFPLPPPTLSTLTVFSLLIHPACSAPSMPPSHPALLHIRAQIKRGQLHGLGSMQFSGAQSMDYGNIRFERGSNRKPMRIAIAHPGEASTVMTAGVP</sequence>